<accession>A0A660LJM3</accession>
<reference evidence="7 8" key="1">
    <citation type="submission" date="2018-10" db="EMBL/GenBank/DDBJ databases">
        <title>Genomic Encyclopedia of Archaeal and Bacterial Type Strains, Phase II (KMG-II): from individual species to whole genera.</title>
        <authorList>
            <person name="Goeker M."/>
        </authorList>
    </citation>
    <scope>NUCLEOTIDE SEQUENCE [LARGE SCALE GENOMIC DNA]</scope>
    <source>
        <strain evidence="7 8">DSM 14954</strain>
    </source>
</reference>
<dbReference type="Pfam" id="PF00573">
    <property type="entry name" value="Ribosomal_L4"/>
    <property type="match status" value="1"/>
</dbReference>
<comment type="function">
    <text evidence="5">Forms part of the polypeptide exit tunnel.</text>
</comment>
<keyword evidence="5" id="KW-0694">RNA-binding</keyword>
<keyword evidence="3 5" id="KW-0687">Ribonucleoprotein</keyword>
<evidence type="ECO:0000256" key="5">
    <source>
        <dbReference type="HAMAP-Rule" id="MF_01328"/>
    </source>
</evidence>
<dbReference type="Proteomes" id="UP000278962">
    <property type="component" value="Unassembled WGS sequence"/>
</dbReference>
<sequence>MPSSAPTLGGGNAVTLDADVFEQPFNGPLVHEVVIAELAARRQGTHATKTRGMVSGGGAKPWRQKGTGRARAGTSRSPIWTGGGTVFGPSPRSYVVKVNRKARKSALRSALSVHAERGTIHVVDTAGFDAPSTAKASDLLNAHRGGSVLVVVADGEVTTLKSFRNLVRTNVLHVDDVGVADLVRAATLVLSQAALDSLTTRARKEAKA</sequence>
<dbReference type="NCBIfam" id="TIGR03953">
    <property type="entry name" value="rplD_bact"/>
    <property type="match status" value="1"/>
</dbReference>
<comment type="subunit">
    <text evidence="5">Part of the 50S ribosomal subunit.</text>
</comment>
<dbReference type="SUPFAM" id="SSF52166">
    <property type="entry name" value="Ribosomal protein L4"/>
    <property type="match status" value="1"/>
</dbReference>
<comment type="similarity">
    <text evidence="1 5">Belongs to the universal ribosomal protein uL4 family.</text>
</comment>
<dbReference type="GO" id="GO:0006412">
    <property type="term" value="P:translation"/>
    <property type="evidence" value="ECO:0007669"/>
    <property type="project" value="UniProtKB-UniRule"/>
</dbReference>
<dbReference type="GO" id="GO:0003735">
    <property type="term" value="F:structural constituent of ribosome"/>
    <property type="evidence" value="ECO:0007669"/>
    <property type="project" value="InterPro"/>
</dbReference>
<comment type="function">
    <text evidence="5">One of the primary rRNA binding proteins, this protein initially binds near the 5'-end of the 23S rRNA. It is important during the early stages of 50S assembly. It makes multiple contacts with different domains of the 23S rRNA in the assembled 50S subunit and ribosome.</text>
</comment>
<organism evidence="7 8">
    <name type="scientific">Solirubrobacter pauli</name>
    <dbReference type="NCBI Taxonomy" id="166793"/>
    <lineage>
        <taxon>Bacteria</taxon>
        <taxon>Bacillati</taxon>
        <taxon>Actinomycetota</taxon>
        <taxon>Thermoleophilia</taxon>
        <taxon>Solirubrobacterales</taxon>
        <taxon>Solirubrobacteraceae</taxon>
        <taxon>Solirubrobacter</taxon>
    </lineage>
</organism>
<evidence type="ECO:0000256" key="1">
    <source>
        <dbReference type="ARBA" id="ARBA00010528"/>
    </source>
</evidence>
<evidence type="ECO:0000256" key="2">
    <source>
        <dbReference type="ARBA" id="ARBA00022980"/>
    </source>
</evidence>
<evidence type="ECO:0000313" key="7">
    <source>
        <dbReference type="EMBL" id="RKQ93534.1"/>
    </source>
</evidence>
<dbReference type="Gene3D" id="3.40.1370.10">
    <property type="match status" value="1"/>
</dbReference>
<dbReference type="PANTHER" id="PTHR10746:SF6">
    <property type="entry name" value="LARGE RIBOSOMAL SUBUNIT PROTEIN UL4M"/>
    <property type="match status" value="1"/>
</dbReference>
<dbReference type="AlphaFoldDB" id="A0A660LJM3"/>
<evidence type="ECO:0000256" key="6">
    <source>
        <dbReference type="SAM" id="MobiDB-lite"/>
    </source>
</evidence>
<dbReference type="HAMAP" id="MF_01328_B">
    <property type="entry name" value="Ribosomal_uL4_B"/>
    <property type="match status" value="1"/>
</dbReference>
<proteinExistence type="inferred from homology"/>
<evidence type="ECO:0000313" key="8">
    <source>
        <dbReference type="Proteomes" id="UP000278962"/>
    </source>
</evidence>
<dbReference type="InterPro" id="IPR013005">
    <property type="entry name" value="Ribosomal_uL4-like"/>
</dbReference>
<dbReference type="GO" id="GO:0019843">
    <property type="term" value="F:rRNA binding"/>
    <property type="evidence" value="ECO:0007669"/>
    <property type="project" value="UniProtKB-UniRule"/>
</dbReference>
<keyword evidence="5" id="KW-0699">rRNA-binding</keyword>
<dbReference type="GO" id="GO:1990904">
    <property type="term" value="C:ribonucleoprotein complex"/>
    <property type="evidence" value="ECO:0007669"/>
    <property type="project" value="UniProtKB-KW"/>
</dbReference>
<dbReference type="InterPro" id="IPR023574">
    <property type="entry name" value="Ribosomal_uL4_dom_sf"/>
</dbReference>
<gene>
    <name evidence="5" type="primary">rplD</name>
    <name evidence="7" type="ORF">C8N24_3402</name>
</gene>
<evidence type="ECO:0000256" key="4">
    <source>
        <dbReference type="ARBA" id="ARBA00035244"/>
    </source>
</evidence>
<evidence type="ECO:0000256" key="3">
    <source>
        <dbReference type="ARBA" id="ARBA00023274"/>
    </source>
</evidence>
<name>A0A660LJM3_9ACTN</name>
<keyword evidence="8" id="KW-1185">Reference proteome</keyword>
<dbReference type="PANTHER" id="PTHR10746">
    <property type="entry name" value="50S RIBOSOMAL PROTEIN L4"/>
    <property type="match status" value="1"/>
</dbReference>
<protein>
    <recommendedName>
        <fullName evidence="4 5">Large ribosomal subunit protein uL4</fullName>
    </recommendedName>
</protein>
<dbReference type="OrthoDB" id="9803201at2"/>
<dbReference type="EMBL" id="RBIL01000001">
    <property type="protein sequence ID" value="RKQ93534.1"/>
    <property type="molecule type" value="Genomic_DNA"/>
</dbReference>
<comment type="caution">
    <text evidence="7">The sequence shown here is derived from an EMBL/GenBank/DDBJ whole genome shotgun (WGS) entry which is preliminary data.</text>
</comment>
<feature type="region of interest" description="Disordered" evidence="6">
    <location>
        <begin position="46"/>
        <end position="83"/>
    </location>
</feature>
<keyword evidence="2 5" id="KW-0689">Ribosomal protein</keyword>
<dbReference type="GO" id="GO:0005840">
    <property type="term" value="C:ribosome"/>
    <property type="evidence" value="ECO:0007669"/>
    <property type="project" value="UniProtKB-KW"/>
</dbReference>
<dbReference type="InterPro" id="IPR002136">
    <property type="entry name" value="Ribosomal_uL4"/>
</dbReference>
<dbReference type="RefSeq" id="WP_121251747.1">
    <property type="nucleotide sequence ID" value="NZ_RBIL01000001.1"/>
</dbReference>